<feature type="signal peptide" evidence="1">
    <location>
        <begin position="1"/>
        <end position="39"/>
    </location>
</feature>
<keyword evidence="3" id="KW-1185">Reference proteome</keyword>
<sequence length="284" mass="30494">MLRRSSPRAAAAAFAAAVLAAAALAAAALAAIAAAPAGAATTPPGNMYYLTNGTTGGTADLAFGYGKADDVVLIGDWNGDGTDTLGIRRFEPPRAKIPAMPVGTERVRHTVPVPIKRGLYKSMDFRWSDCAWSLVDRLDGQVMKATLGYGSDPGEPAYLEISAEFDEIELISYRRPDGTWPKCGGWSEVLATDRAPLQTEGGNGSFRVGHEVEAGTFRLQGGQYCRVQAVRDFRGQEFDDDRSVLAEWSTFSDPAKPVVVRASYNGIATRGIVFSEYCSWQFVP</sequence>
<evidence type="ECO:0008006" key="4">
    <source>
        <dbReference type="Google" id="ProtNLM"/>
    </source>
</evidence>
<dbReference type="RefSeq" id="WP_160423619.1">
    <property type="nucleotide sequence ID" value="NZ_WSTA01000023.1"/>
</dbReference>
<evidence type="ECO:0000256" key="1">
    <source>
        <dbReference type="SAM" id="SignalP"/>
    </source>
</evidence>
<evidence type="ECO:0000313" key="2">
    <source>
        <dbReference type="EMBL" id="MWB98277.1"/>
    </source>
</evidence>
<name>A0A6I4P4A9_9MICO</name>
<comment type="caution">
    <text evidence="2">The sequence shown here is derived from an EMBL/GenBank/DDBJ whole genome shotgun (WGS) entry which is preliminary data.</text>
</comment>
<reference evidence="2 3" key="1">
    <citation type="submission" date="2019-12" db="EMBL/GenBank/DDBJ databases">
        <authorList>
            <person name="Kim Y.S."/>
        </authorList>
    </citation>
    <scope>NUCLEOTIDE SEQUENCE [LARGE SCALE GENOMIC DNA]</scope>
    <source>
        <strain evidence="2 3">MMS17-SY077</strain>
    </source>
</reference>
<organism evidence="2 3">
    <name type="scientific">Agromyces seonyuensis</name>
    <dbReference type="NCBI Taxonomy" id="2662446"/>
    <lineage>
        <taxon>Bacteria</taxon>
        <taxon>Bacillati</taxon>
        <taxon>Actinomycetota</taxon>
        <taxon>Actinomycetes</taxon>
        <taxon>Micrococcales</taxon>
        <taxon>Microbacteriaceae</taxon>
        <taxon>Agromyces</taxon>
    </lineage>
</organism>
<feature type="chain" id="PRO_5026021687" description="VCBS repeat-containing protein" evidence="1">
    <location>
        <begin position="40"/>
        <end position="284"/>
    </location>
</feature>
<dbReference type="AlphaFoldDB" id="A0A6I4P4A9"/>
<evidence type="ECO:0000313" key="3">
    <source>
        <dbReference type="Proteomes" id="UP000438182"/>
    </source>
</evidence>
<gene>
    <name evidence="2" type="ORF">GB864_06910</name>
</gene>
<accession>A0A6I4P4A9</accession>
<protein>
    <recommendedName>
        <fullName evidence="4">VCBS repeat-containing protein</fullName>
    </recommendedName>
</protein>
<proteinExistence type="predicted"/>
<keyword evidence="1" id="KW-0732">Signal</keyword>
<dbReference type="Proteomes" id="UP000438182">
    <property type="component" value="Unassembled WGS sequence"/>
</dbReference>
<dbReference type="EMBL" id="WSTA01000023">
    <property type="protein sequence ID" value="MWB98277.1"/>
    <property type="molecule type" value="Genomic_DNA"/>
</dbReference>